<dbReference type="InParanoid" id="A0A517SLW8"/>
<dbReference type="AlphaFoldDB" id="A0A517SLW8"/>
<proteinExistence type="predicted"/>
<evidence type="ECO:0000313" key="2">
    <source>
        <dbReference type="Proteomes" id="UP000315700"/>
    </source>
</evidence>
<accession>A0A517SLW8</accession>
<name>A0A517SLW8_9PLAN</name>
<sequence>MQQCFPRDFVPHPVQTILLHAPMLVNQRQQTLRIR</sequence>
<protein>
    <submittedName>
        <fullName evidence="1">Uncharacterized protein</fullName>
    </submittedName>
</protein>
<dbReference type="Proteomes" id="UP000315700">
    <property type="component" value="Chromosome"/>
</dbReference>
<evidence type="ECO:0000313" key="1">
    <source>
        <dbReference type="EMBL" id="QDT57108.1"/>
    </source>
</evidence>
<keyword evidence="2" id="KW-1185">Reference proteome</keyword>
<dbReference type="EMBL" id="CP036271">
    <property type="protein sequence ID" value="QDT57108.1"/>
    <property type="molecule type" value="Genomic_DNA"/>
</dbReference>
<dbReference type="KEGG" id="ccos:Pan44_51740"/>
<reference evidence="1 2" key="1">
    <citation type="submission" date="2019-02" db="EMBL/GenBank/DDBJ databases">
        <title>Deep-cultivation of Planctomycetes and their phenomic and genomic characterization uncovers novel biology.</title>
        <authorList>
            <person name="Wiegand S."/>
            <person name="Jogler M."/>
            <person name="Boedeker C."/>
            <person name="Pinto D."/>
            <person name="Vollmers J."/>
            <person name="Rivas-Marin E."/>
            <person name="Kohn T."/>
            <person name="Peeters S.H."/>
            <person name="Heuer A."/>
            <person name="Rast P."/>
            <person name="Oberbeckmann S."/>
            <person name="Bunk B."/>
            <person name="Jeske O."/>
            <person name="Meyerdierks A."/>
            <person name="Storesund J.E."/>
            <person name="Kallscheuer N."/>
            <person name="Luecker S."/>
            <person name="Lage O.M."/>
            <person name="Pohl T."/>
            <person name="Merkel B.J."/>
            <person name="Hornburger P."/>
            <person name="Mueller R.-W."/>
            <person name="Bruemmer F."/>
            <person name="Labrenz M."/>
            <person name="Spormann A.M."/>
            <person name="Op den Camp H."/>
            <person name="Overmann J."/>
            <person name="Amann R."/>
            <person name="Jetten M.S.M."/>
            <person name="Mascher T."/>
            <person name="Medema M.H."/>
            <person name="Devos D.P."/>
            <person name="Kaster A.-K."/>
            <person name="Ovreas L."/>
            <person name="Rohde M."/>
            <person name="Galperin M.Y."/>
            <person name="Jogler C."/>
        </authorList>
    </citation>
    <scope>NUCLEOTIDE SEQUENCE [LARGE SCALE GENOMIC DNA]</scope>
    <source>
        <strain evidence="1 2">Pan44</strain>
    </source>
</reference>
<organism evidence="1 2">
    <name type="scientific">Caulifigura coniformis</name>
    <dbReference type="NCBI Taxonomy" id="2527983"/>
    <lineage>
        <taxon>Bacteria</taxon>
        <taxon>Pseudomonadati</taxon>
        <taxon>Planctomycetota</taxon>
        <taxon>Planctomycetia</taxon>
        <taxon>Planctomycetales</taxon>
        <taxon>Planctomycetaceae</taxon>
        <taxon>Caulifigura</taxon>
    </lineage>
</organism>
<gene>
    <name evidence="1" type="ORF">Pan44_51740</name>
</gene>